<dbReference type="RefSeq" id="XP_026280081.1">
    <property type="nucleotide sequence ID" value="XM_026424296.2"/>
</dbReference>
<keyword evidence="1" id="KW-1185">Reference proteome</keyword>
<evidence type="ECO:0000313" key="2">
    <source>
        <dbReference type="RefSeq" id="XP_026280081.1"/>
    </source>
</evidence>
<dbReference type="InterPro" id="IPR051291">
    <property type="entry name" value="CIMAP"/>
</dbReference>
<protein>
    <submittedName>
        <fullName evidence="2">Outer dense fiber protein 3-like</fullName>
    </submittedName>
</protein>
<reference evidence="2" key="1">
    <citation type="submission" date="2025-08" db="UniProtKB">
        <authorList>
            <consortium name="RefSeq"/>
        </authorList>
    </citation>
    <scope>IDENTIFICATION</scope>
    <source>
        <tissue evidence="2">Whole organism</tissue>
    </source>
</reference>
<accession>A0A6J1SNE4</accession>
<dbReference type="Pfam" id="PF07004">
    <property type="entry name" value="SHIPPO-rpt"/>
    <property type="match status" value="4"/>
</dbReference>
<dbReference type="Proteomes" id="UP000504606">
    <property type="component" value="Unplaced"/>
</dbReference>
<evidence type="ECO:0000313" key="1">
    <source>
        <dbReference type="Proteomes" id="UP000504606"/>
    </source>
</evidence>
<organism evidence="1 2">
    <name type="scientific">Frankliniella occidentalis</name>
    <name type="common">Western flower thrips</name>
    <name type="synonym">Euthrips occidentalis</name>
    <dbReference type="NCBI Taxonomy" id="133901"/>
    <lineage>
        <taxon>Eukaryota</taxon>
        <taxon>Metazoa</taxon>
        <taxon>Ecdysozoa</taxon>
        <taxon>Arthropoda</taxon>
        <taxon>Hexapoda</taxon>
        <taxon>Insecta</taxon>
        <taxon>Pterygota</taxon>
        <taxon>Neoptera</taxon>
        <taxon>Paraneoptera</taxon>
        <taxon>Thysanoptera</taxon>
        <taxon>Terebrantia</taxon>
        <taxon>Thripoidea</taxon>
        <taxon>Thripidae</taxon>
        <taxon>Frankliniella</taxon>
    </lineage>
</organism>
<dbReference type="AlphaFoldDB" id="A0A6J1SNE4"/>
<proteinExistence type="predicted"/>
<dbReference type="GO" id="GO:0005856">
    <property type="term" value="C:cytoskeleton"/>
    <property type="evidence" value="ECO:0007669"/>
    <property type="project" value="TreeGrafter"/>
</dbReference>
<dbReference type="KEGG" id="foc:113207650"/>
<sequence length="271" mass="30124">METGSLSEKSLTLPYNCFAKKKDLYQQNPWIASRKRMPVVAEYPTPGPNAMPMPSYLGTQVMNSSITHRPAWSLYPRTEQRKAYYPAGPASYNTRNLKSQGGKASAPAYTMRIKPGIRSLQELPGPASYKVKARRILPKAPAFSFRIKPVPSSSSQTPGPNEYSLPTILGHHKTPPAHVLGYRLYDKDTFVTPGPGAYAHDNFSRVLQHAPEFSIREKLTEKTDKGTPGPGAYCHEKVIQHLPMAPRSTFGIKHSPFTGVWNPRIVGPRHC</sequence>
<dbReference type="PANTHER" id="PTHR21580">
    <property type="entry name" value="SHIPPO-1-RELATED"/>
    <property type="match status" value="1"/>
</dbReference>
<dbReference type="GeneID" id="113207650"/>
<name>A0A6J1SNE4_FRAOC</name>
<dbReference type="InterPro" id="IPR010736">
    <property type="entry name" value="SHIPPO-rpt"/>
</dbReference>
<dbReference type="OrthoDB" id="406368at2759"/>
<dbReference type="PANTHER" id="PTHR21580:SF28">
    <property type="entry name" value="BOREALIN N-TERMINAL DOMAIN-CONTAINING PROTEIN-RELATED"/>
    <property type="match status" value="1"/>
</dbReference>
<gene>
    <name evidence="2" type="primary">LOC113207650</name>
</gene>